<evidence type="ECO:0000256" key="1">
    <source>
        <dbReference type="ARBA" id="ARBA00022649"/>
    </source>
</evidence>
<keyword evidence="1" id="KW-1277">Toxin-antitoxin system</keyword>
<dbReference type="InterPro" id="IPR035093">
    <property type="entry name" value="RelE/ParE_toxin_dom_sf"/>
</dbReference>
<dbReference type="Gene3D" id="3.30.2310.20">
    <property type="entry name" value="RelE-like"/>
    <property type="match status" value="1"/>
</dbReference>
<dbReference type="Proteomes" id="UP000632063">
    <property type="component" value="Unassembled WGS sequence"/>
</dbReference>
<dbReference type="InterPro" id="IPR007712">
    <property type="entry name" value="RelE/ParE_toxin"/>
</dbReference>
<organism evidence="2 3">
    <name type="scientific">Roseibium litorale</name>
    <dbReference type="NCBI Taxonomy" id="2803841"/>
    <lineage>
        <taxon>Bacteria</taxon>
        <taxon>Pseudomonadati</taxon>
        <taxon>Pseudomonadota</taxon>
        <taxon>Alphaproteobacteria</taxon>
        <taxon>Hyphomicrobiales</taxon>
        <taxon>Stappiaceae</taxon>
        <taxon>Roseibium</taxon>
    </lineage>
</organism>
<proteinExistence type="predicted"/>
<comment type="caution">
    <text evidence="2">The sequence shown here is derived from an EMBL/GenBank/DDBJ whole genome shotgun (WGS) entry which is preliminary data.</text>
</comment>
<dbReference type="RefSeq" id="WP_192150948.1">
    <property type="nucleotide sequence ID" value="NZ_JACYXI010000023.1"/>
</dbReference>
<name>A0ABR9CTJ7_9HYPH</name>
<keyword evidence="3" id="KW-1185">Reference proteome</keyword>
<reference evidence="3" key="1">
    <citation type="submission" date="2020-09" db="EMBL/GenBank/DDBJ databases">
        <title>The genome sequence of strain Labrenzia suaedae 4C16A.</title>
        <authorList>
            <person name="Liu Y."/>
        </authorList>
    </citation>
    <scope>NUCLEOTIDE SEQUENCE [LARGE SCALE GENOMIC DNA]</scope>
    <source>
        <strain evidence="3">4C16A</strain>
    </source>
</reference>
<protein>
    <submittedName>
        <fullName evidence="2">Type II toxin-antitoxin system RelE/ParE family toxin</fullName>
    </submittedName>
</protein>
<accession>A0ABR9CTJ7</accession>
<sequence>MPQKYRLEVSTSAERDLATLYEYGFVHWGEDRADHYFEALIAHFDKLCENPFLYPAVDDIRPGYHRSICGIHSVYYKVSGTAVQVMAVIGRQDFR</sequence>
<dbReference type="EMBL" id="JACYXI010000023">
    <property type="protein sequence ID" value="MBD8894211.1"/>
    <property type="molecule type" value="Genomic_DNA"/>
</dbReference>
<evidence type="ECO:0000313" key="3">
    <source>
        <dbReference type="Proteomes" id="UP000632063"/>
    </source>
</evidence>
<gene>
    <name evidence="2" type="ORF">IG616_21910</name>
</gene>
<reference evidence="2 3" key="2">
    <citation type="journal article" date="2021" name="Int. J. Syst. Evol. Microbiol.">
        <title>Roseibium litorale sp. nov., isolated from a tidal flat sediment and proposal for the reclassification of Labrenzia polysiphoniae as Roseibium polysiphoniae comb. nov.</title>
        <authorList>
            <person name="Liu Y."/>
            <person name="Pei T."/>
            <person name="Du J."/>
            <person name="Chao M."/>
            <person name="Deng M.R."/>
            <person name="Zhu H."/>
        </authorList>
    </citation>
    <scope>NUCLEOTIDE SEQUENCE [LARGE SCALE GENOMIC DNA]</scope>
    <source>
        <strain evidence="2 3">4C16A</strain>
    </source>
</reference>
<dbReference type="Pfam" id="PF05016">
    <property type="entry name" value="ParE_toxin"/>
    <property type="match status" value="1"/>
</dbReference>
<evidence type="ECO:0000313" key="2">
    <source>
        <dbReference type="EMBL" id="MBD8894211.1"/>
    </source>
</evidence>